<evidence type="ECO:0000256" key="1">
    <source>
        <dbReference type="SAM" id="MobiDB-lite"/>
    </source>
</evidence>
<protein>
    <submittedName>
        <fullName evidence="2">Uncharacterized protein</fullName>
    </submittedName>
</protein>
<organism evidence="2 3">
    <name type="scientific">Streptosporangium becharense</name>
    <dbReference type="NCBI Taxonomy" id="1816182"/>
    <lineage>
        <taxon>Bacteria</taxon>
        <taxon>Bacillati</taxon>
        <taxon>Actinomycetota</taxon>
        <taxon>Actinomycetes</taxon>
        <taxon>Streptosporangiales</taxon>
        <taxon>Streptosporangiaceae</taxon>
        <taxon>Streptosporangium</taxon>
    </lineage>
</organism>
<comment type="caution">
    <text evidence="2">The sequence shown here is derived from an EMBL/GenBank/DDBJ whole genome shotgun (WGS) entry which is preliminary data.</text>
</comment>
<dbReference type="AlphaFoldDB" id="A0A7W9IAP9"/>
<accession>A0A7W9IAP9</accession>
<keyword evidence="3" id="KW-1185">Reference proteome</keyword>
<reference evidence="2 3" key="1">
    <citation type="submission" date="2020-08" db="EMBL/GenBank/DDBJ databases">
        <title>Sequencing the genomes of 1000 actinobacteria strains.</title>
        <authorList>
            <person name="Klenk H.-P."/>
        </authorList>
    </citation>
    <scope>NUCLEOTIDE SEQUENCE [LARGE SCALE GENOMIC DNA]</scope>
    <source>
        <strain evidence="2 3">DSM 46887</strain>
    </source>
</reference>
<name>A0A7W9IAP9_9ACTN</name>
<dbReference type="Proteomes" id="UP000540685">
    <property type="component" value="Unassembled WGS sequence"/>
</dbReference>
<dbReference type="RefSeq" id="WP_184546294.1">
    <property type="nucleotide sequence ID" value="NZ_JACHMP010000001.1"/>
</dbReference>
<proteinExistence type="predicted"/>
<evidence type="ECO:0000313" key="2">
    <source>
        <dbReference type="EMBL" id="MBB5817219.1"/>
    </source>
</evidence>
<feature type="region of interest" description="Disordered" evidence="1">
    <location>
        <begin position="1"/>
        <end position="30"/>
    </location>
</feature>
<sequence>MTDLKRGQMHPYRIPGDRGRPVVTPPLAADAGPMTRLDRLHRAVVRHAGVSEAACALTTARRGGRLDPGRAVPVDQADPALLCPVGGCRMRVWPPART</sequence>
<gene>
    <name evidence="2" type="ORF">F4562_000281</name>
</gene>
<dbReference type="EMBL" id="JACHMP010000001">
    <property type="protein sequence ID" value="MBB5817219.1"/>
    <property type="molecule type" value="Genomic_DNA"/>
</dbReference>
<evidence type="ECO:0000313" key="3">
    <source>
        <dbReference type="Proteomes" id="UP000540685"/>
    </source>
</evidence>